<dbReference type="AlphaFoldDB" id="A0A2P6SAK6"/>
<name>A0A2P6SAK6_ROSCH</name>
<feature type="transmembrane region" description="Helical" evidence="1">
    <location>
        <begin position="66"/>
        <end position="87"/>
    </location>
</feature>
<dbReference type="Proteomes" id="UP000238479">
    <property type="component" value="Chromosome 1"/>
</dbReference>
<dbReference type="EMBL" id="PDCK01000039">
    <property type="protein sequence ID" value="PRQ55695.1"/>
    <property type="molecule type" value="Genomic_DNA"/>
</dbReference>
<sequence length="100" mass="11000">MSYIEFCWDLVWYSCAGKIWLASKSLPATTVTFLSHAVVTFLSHAVDRLSATTTRSLSPSAGFASGLFVIGFVCCWVLLFTSLLMYLRPMFGSLSVSLCL</sequence>
<proteinExistence type="predicted"/>
<keyword evidence="3" id="KW-1185">Reference proteome</keyword>
<feature type="transmembrane region" description="Helical" evidence="1">
    <location>
        <begin position="26"/>
        <end position="46"/>
    </location>
</feature>
<keyword evidence="1" id="KW-1133">Transmembrane helix</keyword>
<comment type="caution">
    <text evidence="2">The sequence shown here is derived from an EMBL/GenBank/DDBJ whole genome shotgun (WGS) entry which is preliminary data.</text>
</comment>
<evidence type="ECO:0000256" key="1">
    <source>
        <dbReference type="SAM" id="Phobius"/>
    </source>
</evidence>
<keyword evidence="1" id="KW-0812">Transmembrane</keyword>
<protein>
    <submittedName>
        <fullName evidence="2">Uncharacterized protein</fullName>
    </submittedName>
</protein>
<evidence type="ECO:0000313" key="2">
    <source>
        <dbReference type="EMBL" id="PRQ55695.1"/>
    </source>
</evidence>
<gene>
    <name evidence="2" type="ORF">RchiOBHm_Chr1g0327451</name>
</gene>
<accession>A0A2P6SAK6</accession>
<reference evidence="2 3" key="1">
    <citation type="journal article" date="2018" name="Nat. Genet.">
        <title>The Rosa genome provides new insights in the design of modern roses.</title>
        <authorList>
            <person name="Bendahmane M."/>
        </authorList>
    </citation>
    <scope>NUCLEOTIDE SEQUENCE [LARGE SCALE GENOMIC DNA]</scope>
    <source>
        <strain evidence="3">cv. Old Blush</strain>
    </source>
</reference>
<organism evidence="2 3">
    <name type="scientific">Rosa chinensis</name>
    <name type="common">China rose</name>
    <dbReference type="NCBI Taxonomy" id="74649"/>
    <lineage>
        <taxon>Eukaryota</taxon>
        <taxon>Viridiplantae</taxon>
        <taxon>Streptophyta</taxon>
        <taxon>Embryophyta</taxon>
        <taxon>Tracheophyta</taxon>
        <taxon>Spermatophyta</taxon>
        <taxon>Magnoliopsida</taxon>
        <taxon>eudicotyledons</taxon>
        <taxon>Gunneridae</taxon>
        <taxon>Pentapetalae</taxon>
        <taxon>rosids</taxon>
        <taxon>fabids</taxon>
        <taxon>Rosales</taxon>
        <taxon>Rosaceae</taxon>
        <taxon>Rosoideae</taxon>
        <taxon>Rosoideae incertae sedis</taxon>
        <taxon>Rosa</taxon>
    </lineage>
</organism>
<dbReference type="Gramene" id="PRQ55695">
    <property type="protein sequence ID" value="PRQ55695"/>
    <property type="gene ID" value="RchiOBHm_Chr1g0327451"/>
</dbReference>
<evidence type="ECO:0000313" key="3">
    <source>
        <dbReference type="Proteomes" id="UP000238479"/>
    </source>
</evidence>
<keyword evidence="1" id="KW-0472">Membrane</keyword>